<sequence>MPQFHPRTLPQSACPEPRDALGTYPAAPPAPFGAADHSGARCTRLLAIVVLILVVELVVIVVIRVTVASHYGLLEVFLIVVILIR</sequence>
<reference evidence="3 4" key="1">
    <citation type="submission" date="2019-06" db="EMBL/GenBank/DDBJ databases">
        <title>Sequencing the genomes of 1000 actinobacteria strains.</title>
        <authorList>
            <person name="Klenk H.-P."/>
        </authorList>
    </citation>
    <scope>NUCLEOTIDE SEQUENCE [LARGE SCALE GENOMIC DNA]</scope>
    <source>
        <strain evidence="3 4">DSM 4813</strain>
    </source>
</reference>
<evidence type="ECO:0000313" key="3">
    <source>
        <dbReference type="EMBL" id="TQL64526.1"/>
    </source>
</evidence>
<keyword evidence="4" id="KW-1185">Reference proteome</keyword>
<proteinExistence type="predicted"/>
<protein>
    <recommendedName>
        <fullName evidence="5">Flagellin-like protein</fullName>
    </recommendedName>
</protein>
<organism evidence="3 4">
    <name type="scientific">Rarobacter faecitabidus</name>
    <dbReference type="NCBI Taxonomy" id="13243"/>
    <lineage>
        <taxon>Bacteria</taxon>
        <taxon>Bacillati</taxon>
        <taxon>Actinomycetota</taxon>
        <taxon>Actinomycetes</taxon>
        <taxon>Micrococcales</taxon>
        <taxon>Rarobacteraceae</taxon>
        <taxon>Rarobacter</taxon>
    </lineage>
</organism>
<evidence type="ECO:0000313" key="4">
    <source>
        <dbReference type="Proteomes" id="UP000315389"/>
    </source>
</evidence>
<evidence type="ECO:0000256" key="1">
    <source>
        <dbReference type="SAM" id="MobiDB-lite"/>
    </source>
</evidence>
<feature type="region of interest" description="Disordered" evidence="1">
    <location>
        <begin position="1"/>
        <end position="24"/>
    </location>
</feature>
<accession>A0A542ZW98</accession>
<dbReference type="Proteomes" id="UP000315389">
    <property type="component" value="Unassembled WGS sequence"/>
</dbReference>
<feature type="transmembrane region" description="Helical" evidence="2">
    <location>
        <begin position="45"/>
        <end position="62"/>
    </location>
</feature>
<evidence type="ECO:0000256" key="2">
    <source>
        <dbReference type="SAM" id="Phobius"/>
    </source>
</evidence>
<evidence type="ECO:0008006" key="5">
    <source>
        <dbReference type="Google" id="ProtNLM"/>
    </source>
</evidence>
<dbReference type="AlphaFoldDB" id="A0A542ZW98"/>
<comment type="caution">
    <text evidence="3">The sequence shown here is derived from an EMBL/GenBank/DDBJ whole genome shotgun (WGS) entry which is preliminary data.</text>
</comment>
<gene>
    <name evidence="3" type="ORF">FB461_1031</name>
</gene>
<keyword evidence="2" id="KW-0812">Transmembrane</keyword>
<dbReference type="EMBL" id="VFOS01000001">
    <property type="protein sequence ID" value="TQL64526.1"/>
    <property type="molecule type" value="Genomic_DNA"/>
</dbReference>
<keyword evidence="2" id="KW-0472">Membrane</keyword>
<name>A0A542ZW98_RARFA</name>
<keyword evidence="2" id="KW-1133">Transmembrane helix</keyword>